<keyword evidence="3 4" id="KW-0408">Iron</keyword>
<organism evidence="7 8">
    <name type="scientific">Rosistilla oblonga</name>
    <dbReference type="NCBI Taxonomy" id="2527990"/>
    <lineage>
        <taxon>Bacteria</taxon>
        <taxon>Pseudomonadati</taxon>
        <taxon>Planctomycetota</taxon>
        <taxon>Planctomycetia</taxon>
        <taxon>Pirellulales</taxon>
        <taxon>Pirellulaceae</taxon>
        <taxon>Rosistilla</taxon>
    </lineage>
</organism>
<keyword evidence="1 4" id="KW-0349">Heme</keyword>
<evidence type="ECO:0000256" key="3">
    <source>
        <dbReference type="ARBA" id="ARBA00023004"/>
    </source>
</evidence>
<dbReference type="PROSITE" id="PS51007">
    <property type="entry name" value="CYTC"/>
    <property type="match status" value="4"/>
</dbReference>
<feature type="domain" description="Cytochrome c" evidence="6">
    <location>
        <begin position="502"/>
        <end position="596"/>
    </location>
</feature>
<dbReference type="PANTHER" id="PTHR33546:SF1">
    <property type="entry name" value="LARGE, MULTIFUNCTIONAL SECRETED PROTEIN"/>
    <property type="match status" value="1"/>
</dbReference>
<dbReference type="AlphaFoldDB" id="A0A518IV25"/>
<dbReference type="GO" id="GO:0009055">
    <property type="term" value="F:electron transfer activity"/>
    <property type="evidence" value="ECO:0007669"/>
    <property type="project" value="InterPro"/>
</dbReference>
<gene>
    <name evidence="7" type="ORF">Mal33_29430</name>
</gene>
<name>A0A518IV25_9BACT</name>
<reference evidence="7 8" key="1">
    <citation type="submission" date="2019-02" db="EMBL/GenBank/DDBJ databases">
        <title>Deep-cultivation of Planctomycetes and their phenomic and genomic characterization uncovers novel biology.</title>
        <authorList>
            <person name="Wiegand S."/>
            <person name="Jogler M."/>
            <person name="Boedeker C."/>
            <person name="Pinto D."/>
            <person name="Vollmers J."/>
            <person name="Rivas-Marin E."/>
            <person name="Kohn T."/>
            <person name="Peeters S.H."/>
            <person name="Heuer A."/>
            <person name="Rast P."/>
            <person name="Oberbeckmann S."/>
            <person name="Bunk B."/>
            <person name="Jeske O."/>
            <person name="Meyerdierks A."/>
            <person name="Storesund J.E."/>
            <person name="Kallscheuer N."/>
            <person name="Luecker S."/>
            <person name="Lage O.M."/>
            <person name="Pohl T."/>
            <person name="Merkel B.J."/>
            <person name="Hornburger P."/>
            <person name="Mueller R.-W."/>
            <person name="Bruemmer F."/>
            <person name="Labrenz M."/>
            <person name="Spormann A.M."/>
            <person name="Op den Camp H."/>
            <person name="Overmann J."/>
            <person name="Amann R."/>
            <person name="Jetten M.S.M."/>
            <person name="Mascher T."/>
            <person name="Medema M.H."/>
            <person name="Devos D.P."/>
            <person name="Kaster A.-K."/>
            <person name="Ovreas L."/>
            <person name="Rohde M."/>
            <person name="Galperin M.Y."/>
            <person name="Jogler C."/>
        </authorList>
    </citation>
    <scope>NUCLEOTIDE SEQUENCE [LARGE SCALE GENOMIC DNA]</scope>
    <source>
        <strain evidence="7 8">Mal33</strain>
    </source>
</reference>
<evidence type="ECO:0000256" key="4">
    <source>
        <dbReference type="PROSITE-ProRule" id="PRU00433"/>
    </source>
</evidence>
<evidence type="ECO:0000256" key="1">
    <source>
        <dbReference type="ARBA" id="ARBA00022617"/>
    </source>
</evidence>
<dbReference type="EMBL" id="CP036318">
    <property type="protein sequence ID" value="QDV56942.1"/>
    <property type="molecule type" value="Genomic_DNA"/>
</dbReference>
<protein>
    <submittedName>
        <fullName evidence="7">Cytochrome c</fullName>
    </submittedName>
</protein>
<dbReference type="SUPFAM" id="SSF48695">
    <property type="entry name" value="Multiheme cytochromes"/>
    <property type="match status" value="1"/>
</dbReference>
<keyword evidence="8" id="KW-1185">Reference proteome</keyword>
<dbReference type="InterPro" id="IPR036909">
    <property type="entry name" value="Cyt_c-like_dom_sf"/>
</dbReference>
<evidence type="ECO:0000259" key="6">
    <source>
        <dbReference type="PROSITE" id="PS51007"/>
    </source>
</evidence>
<evidence type="ECO:0000313" key="7">
    <source>
        <dbReference type="EMBL" id="QDV56942.1"/>
    </source>
</evidence>
<keyword evidence="2 4" id="KW-0479">Metal-binding</keyword>
<accession>A0A518IV25</accession>
<dbReference type="GO" id="GO:0020037">
    <property type="term" value="F:heme binding"/>
    <property type="evidence" value="ECO:0007669"/>
    <property type="project" value="InterPro"/>
</dbReference>
<dbReference type="InterPro" id="IPR036280">
    <property type="entry name" value="Multihaem_cyt_sf"/>
</dbReference>
<dbReference type="RefSeq" id="WP_197452632.1">
    <property type="nucleotide sequence ID" value="NZ_CP036318.1"/>
</dbReference>
<feature type="domain" description="Cytochrome c" evidence="6">
    <location>
        <begin position="163"/>
        <end position="275"/>
    </location>
</feature>
<dbReference type="PANTHER" id="PTHR33546">
    <property type="entry name" value="LARGE, MULTIFUNCTIONAL SECRETED PROTEIN-RELATED"/>
    <property type="match status" value="1"/>
</dbReference>
<dbReference type="GO" id="GO:0046872">
    <property type="term" value="F:metal ion binding"/>
    <property type="evidence" value="ECO:0007669"/>
    <property type="project" value="UniProtKB-KW"/>
</dbReference>
<feature type="signal peptide" evidence="5">
    <location>
        <begin position="1"/>
        <end position="24"/>
    </location>
</feature>
<dbReference type="Proteomes" id="UP000316770">
    <property type="component" value="Chromosome"/>
</dbReference>
<dbReference type="SUPFAM" id="SSF46626">
    <property type="entry name" value="Cytochrome c"/>
    <property type="match status" value="4"/>
</dbReference>
<dbReference type="InterPro" id="IPR009056">
    <property type="entry name" value="Cyt_c-like_dom"/>
</dbReference>
<feature type="domain" description="Cytochrome c" evidence="6">
    <location>
        <begin position="296"/>
        <end position="408"/>
    </location>
</feature>
<feature type="domain" description="Cytochrome c" evidence="6">
    <location>
        <begin position="54"/>
        <end position="141"/>
    </location>
</feature>
<evidence type="ECO:0000256" key="5">
    <source>
        <dbReference type="SAM" id="SignalP"/>
    </source>
</evidence>
<evidence type="ECO:0000313" key="8">
    <source>
        <dbReference type="Proteomes" id="UP000316770"/>
    </source>
</evidence>
<proteinExistence type="predicted"/>
<keyword evidence="5" id="KW-0732">Signal</keyword>
<dbReference type="Gene3D" id="1.10.760.10">
    <property type="entry name" value="Cytochrome c-like domain"/>
    <property type="match status" value="4"/>
</dbReference>
<evidence type="ECO:0000256" key="2">
    <source>
        <dbReference type="ARBA" id="ARBA00022723"/>
    </source>
</evidence>
<sequence precursor="true">MQRSFSFRRCLFLPLLLIFGTAPALLSQDSVPDVPSRPFVSGFERFGVHEEIEEELAGGLLISELSCGACHATNASHWSPKGGPRLDAVGSRLQSDYLARYLSDPQAIKPGTTMPNVLSAVPENQRPAAIDALVAYLGSLQQAFPEIKGTGANPVPYRFWEHGDPENGRLLYHKVGCVACHQADPDFETAETQPSPLDAMLEQLDPEQLEELGLSGAARRVASVPHGDIAAKYTPISLTHFLLDPEKVRPSGRMPNLKLLVVEAADIAAYLLADPSDSDAADSTSQPSPAADGSAALVDRGRDLFVSLGCANCHSVEGVKPTVAARPLAELASQSTRGCLSADDSRSPRFGIDAQQTEAIVAALSASGSGQPLSDQVSLQTQMLQMNCYACHQRDDLGGVGRYRKAYFETVGHVDLGDEGRLPPPLSNVGRKLHSGWLTKVLEGKGADLRPHMEIRMPVFPSGVAKSLVPLLTKVDIASSENNTRSADQVFGKINAKASEKDLAEAGRRLMDVGCVQCHQFAGDSLPGIVGIDLNGIAGRIRPQWFHDFLLNPGSLKKQTRMPTFFPEGISTNTEILDGDTERQIAAIWAYLGNVPKHGLPEKIKEARAQDFELVPGERPIVLRTFMQQAGQHAIAVGFPDALHYAFDAEKIRPALAWRGRFLDAQGTWFTRSAPPASPLGDAVVALPEGPLFAELDDLKQPWPKEESDPSTLRFGGYRLDSQGVPTMLYQLDGISVEDRIEPDGPQRLKRTIRFSAGAGKAAASEPREPLWMRANVGKTLAKTKDGGFVNDVDLEVLVGESLREKGRLRSWKEFKEYLVPVAADVQEVELWYRW</sequence>
<feature type="chain" id="PRO_5022064083" evidence="5">
    <location>
        <begin position="25"/>
        <end position="835"/>
    </location>
</feature>